<dbReference type="Gene3D" id="3.30.70.60">
    <property type="match status" value="1"/>
</dbReference>
<dbReference type="RefSeq" id="WP_013639746.1">
    <property type="nucleotide sequence ID" value="NC_015186.1"/>
</dbReference>
<proteinExistence type="predicted"/>
<protein>
    <recommendedName>
        <fullName evidence="4">General secretion pathway protein M</fullName>
    </recommendedName>
</protein>
<evidence type="ECO:0000313" key="2">
    <source>
        <dbReference type="EMBL" id="BAJ80367.1"/>
    </source>
</evidence>
<dbReference type="HOGENOM" id="CLU_1406075_0_0_5"/>
<keyword evidence="1" id="KW-0812">Transmembrane</keyword>
<dbReference type="KEGG" id="amv:ACMV_10200"/>
<dbReference type="InterPro" id="IPR014717">
    <property type="entry name" value="Transl_elong_EF1B/ribsomal_bS6"/>
</dbReference>
<evidence type="ECO:0000313" key="3">
    <source>
        <dbReference type="Proteomes" id="UP000007100"/>
    </source>
</evidence>
<dbReference type="Proteomes" id="UP000007100">
    <property type="component" value="Chromosome"/>
</dbReference>
<keyword evidence="1" id="KW-0472">Membrane</keyword>
<dbReference type="InterPro" id="IPR034756">
    <property type="entry name" value="T2SSM_b"/>
</dbReference>
<gene>
    <name evidence="2" type="ordered locus">ACMV_10200</name>
</gene>
<dbReference type="Pfam" id="PF10741">
    <property type="entry name" value="T2SSM_b"/>
    <property type="match status" value="1"/>
</dbReference>
<evidence type="ECO:0008006" key="4">
    <source>
        <dbReference type="Google" id="ProtNLM"/>
    </source>
</evidence>
<feature type="transmembrane region" description="Helical" evidence="1">
    <location>
        <begin position="20"/>
        <end position="40"/>
    </location>
</feature>
<organism evidence="2 3">
    <name type="scientific">Acidiphilium multivorum (strain DSM 11245 / JCM 8867 / NBRC 100883 / AIU 301)</name>
    <dbReference type="NCBI Taxonomy" id="926570"/>
    <lineage>
        <taxon>Bacteria</taxon>
        <taxon>Pseudomonadati</taxon>
        <taxon>Pseudomonadota</taxon>
        <taxon>Alphaproteobacteria</taxon>
        <taxon>Acetobacterales</taxon>
        <taxon>Acidocellaceae</taxon>
        <taxon>Acidiphilium</taxon>
    </lineage>
</organism>
<keyword evidence="3" id="KW-1185">Reference proteome</keyword>
<evidence type="ECO:0000256" key="1">
    <source>
        <dbReference type="SAM" id="Phobius"/>
    </source>
</evidence>
<name>F0J6B1_ACIMA</name>
<reference evidence="2 3" key="1">
    <citation type="submission" date="2010-12" db="EMBL/GenBank/DDBJ databases">
        <title>Whole genome sequence of Acidiphilium multivorum AIU301.</title>
        <authorList>
            <person name="Narita-Yamada S."/>
            <person name="Nakamura S."/>
            <person name="Ito N."/>
            <person name="Takarada H."/>
            <person name="Katano Y."/>
            <person name="Nakazawa H."/>
            <person name="Hosoyama A."/>
            <person name="Yamada R."/>
            <person name="Fujita N."/>
        </authorList>
    </citation>
    <scope>NUCLEOTIDE SEQUENCE [LARGE SCALE GENOMIC DNA]</scope>
    <source>
        <strain evidence="3">DSM 11245 / JCM 8867 / AIU301</strain>
    </source>
</reference>
<sequence>MKRADAMAQLPRDLPDGRAGQALALAISAALLAVLGFGVIRPGLAWYRGLSTRVATVSTLLAHERRLVAELPALRRMAARGRPGAGRNAYLPGGSAAIAGARLQGAVQSLAATHRIGLDSAELLPPVSLGSVERIRLRISMTATYPALIGFLDALGAATPRMLVNRLDLHATGAPATGADLPLHASFTVSGFRIAKAAR</sequence>
<accession>F0J6B1</accession>
<dbReference type="AlphaFoldDB" id="F0J6B1"/>
<dbReference type="EMBL" id="AP012035">
    <property type="protein sequence ID" value="BAJ80367.1"/>
    <property type="molecule type" value="Genomic_DNA"/>
</dbReference>
<dbReference type="NCBIfam" id="NF040576">
    <property type="entry name" value="T2SS_GspM_XpsM"/>
    <property type="match status" value="1"/>
</dbReference>
<keyword evidence="1" id="KW-1133">Transmembrane helix</keyword>